<sequence>FFLYTAYLLAFLHTLNQTSNSKQKHVKSHVLSCRLFLHFETKQNLQPKKKLQCIHSNNHLIHLNDLYYSLCMRLDTLNLPTSFHLLKKCKT</sequence>
<name>A0A0S3RVN5_PHAAN</name>
<evidence type="ECO:0000256" key="1">
    <source>
        <dbReference type="SAM" id="SignalP"/>
    </source>
</evidence>
<reference evidence="2 3" key="1">
    <citation type="journal article" date="2015" name="Sci. Rep.">
        <title>The power of single molecule real-time sequencing technology in the de novo assembly of a eukaryotic genome.</title>
        <authorList>
            <person name="Sakai H."/>
            <person name="Naito K."/>
            <person name="Ogiso-Tanaka E."/>
            <person name="Takahashi Y."/>
            <person name="Iseki K."/>
            <person name="Muto C."/>
            <person name="Satou K."/>
            <person name="Teruya K."/>
            <person name="Shiroma A."/>
            <person name="Shimoji M."/>
            <person name="Hirano T."/>
            <person name="Itoh T."/>
            <person name="Kaga A."/>
            <person name="Tomooka N."/>
        </authorList>
    </citation>
    <scope>NUCLEOTIDE SEQUENCE [LARGE SCALE GENOMIC DNA]</scope>
    <source>
        <strain evidence="3">cv. Shumari</strain>
    </source>
</reference>
<accession>A0A0S3RVN5</accession>
<evidence type="ECO:0000313" key="2">
    <source>
        <dbReference type="EMBL" id="BAT84609.1"/>
    </source>
</evidence>
<proteinExistence type="predicted"/>
<feature type="non-terminal residue" evidence="2">
    <location>
        <position position="1"/>
    </location>
</feature>
<dbReference type="Proteomes" id="UP000291084">
    <property type="component" value="Chromosome 4"/>
</dbReference>
<dbReference type="AlphaFoldDB" id="A0A0S3RVN5"/>
<feature type="chain" id="PRO_5006617481" evidence="1">
    <location>
        <begin position="22"/>
        <end position="91"/>
    </location>
</feature>
<dbReference type="EMBL" id="AP015037">
    <property type="protein sequence ID" value="BAT84609.1"/>
    <property type="molecule type" value="Genomic_DNA"/>
</dbReference>
<evidence type="ECO:0000313" key="3">
    <source>
        <dbReference type="Proteomes" id="UP000291084"/>
    </source>
</evidence>
<keyword evidence="3" id="KW-1185">Reference proteome</keyword>
<feature type="signal peptide" evidence="1">
    <location>
        <begin position="1"/>
        <end position="21"/>
    </location>
</feature>
<keyword evidence="1" id="KW-0732">Signal</keyword>
<organism evidence="2 3">
    <name type="scientific">Vigna angularis var. angularis</name>
    <dbReference type="NCBI Taxonomy" id="157739"/>
    <lineage>
        <taxon>Eukaryota</taxon>
        <taxon>Viridiplantae</taxon>
        <taxon>Streptophyta</taxon>
        <taxon>Embryophyta</taxon>
        <taxon>Tracheophyta</taxon>
        <taxon>Spermatophyta</taxon>
        <taxon>Magnoliopsida</taxon>
        <taxon>eudicotyledons</taxon>
        <taxon>Gunneridae</taxon>
        <taxon>Pentapetalae</taxon>
        <taxon>rosids</taxon>
        <taxon>fabids</taxon>
        <taxon>Fabales</taxon>
        <taxon>Fabaceae</taxon>
        <taxon>Papilionoideae</taxon>
        <taxon>50 kb inversion clade</taxon>
        <taxon>NPAAA clade</taxon>
        <taxon>indigoferoid/millettioid clade</taxon>
        <taxon>Phaseoleae</taxon>
        <taxon>Vigna</taxon>
    </lineage>
</organism>
<protein>
    <submittedName>
        <fullName evidence="2">Uncharacterized protein</fullName>
    </submittedName>
</protein>
<gene>
    <name evidence="2" type="primary">Vigan.04G202800</name>
    <name evidence="2" type="ORF">VIGAN_04202800</name>
</gene>